<protein>
    <submittedName>
        <fullName evidence="2">Uncharacterized protein</fullName>
    </submittedName>
</protein>
<reference evidence="2 3" key="1">
    <citation type="journal article" date="2020" name="ISME J.">
        <title>Uncovering the hidden diversity of litter-decomposition mechanisms in mushroom-forming fungi.</title>
        <authorList>
            <person name="Floudas D."/>
            <person name="Bentzer J."/>
            <person name="Ahren D."/>
            <person name="Johansson T."/>
            <person name="Persson P."/>
            <person name="Tunlid A."/>
        </authorList>
    </citation>
    <scope>NUCLEOTIDE SEQUENCE [LARGE SCALE GENOMIC DNA]</scope>
    <source>
        <strain evidence="2 3">CBS 101986</strain>
    </source>
</reference>
<feature type="region of interest" description="Disordered" evidence="1">
    <location>
        <begin position="158"/>
        <end position="245"/>
    </location>
</feature>
<name>A0A8H5BUT2_9AGAR</name>
<dbReference type="EMBL" id="JAACJJ010000002">
    <property type="protein sequence ID" value="KAF5329401.1"/>
    <property type="molecule type" value="Genomic_DNA"/>
</dbReference>
<dbReference type="AlphaFoldDB" id="A0A8H5BUT2"/>
<feature type="compositionally biased region" description="Low complexity" evidence="1">
    <location>
        <begin position="158"/>
        <end position="178"/>
    </location>
</feature>
<proteinExistence type="predicted"/>
<gene>
    <name evidence="2" type="ORF">D9619_008976</name>
</gene>
<evidence type="ECO:0000256" key="1">
    <source>
        <dbReference type="SAM" id="MobiDB-lite"/>
    </source>
</evidence>
<sequence>MSTRSPFVDAVWTALPLSDAMRCESTLAYLTYRAGYLIHLLSVIKELLDFISPPEDLFMMYQEEILTVVEAVRTTLVSAEVVPYAWASCPAELAHHKTAYIDLLTVLQKHEPSMDTRLRKRLRVLLMPLTSTLSIMESQHGRQAVSQAVPRMQFRSASVVSDVSSTTSSSSYSTTNSDSADDDMPPPSAFDDPVKVSSRHRPSRKPRPRRLWRSYELPTDILKDHTSRPIVRRKRQQEKNENRENTVPEVVPFRTPQRQRFGIFMTGKSSMHNKFRD</sequence>
<evidence type="ECO:0000313" key="2">
    <source>
        <dbReference type="EMBL" id="KAF5329401.1"/>
    </source>
</evidence>
<dbReference type="OrthoDB" id="2793736at2759"/>
<dbReference type="Proteomes" id="UP000567179">
    <property type="component" value="Unassembled WGS sequence"/>
</dbReference>
<comment type="caution">
    <text evidence="2">The sequence shown here is derived from an EMBL/GenBank/DDBJ whole genome shotgun (WGS) entry which is preliminary data.</text>
</comment>
<organism evidence="2 3">
    <name type="scientific">Psilocybe cf. subviscida</name>
    <dbReference type="NCBI Taxonomy" id="2480587"/>
    <lineage>
        <taxon>Eukaryota</taxon>
        <taxon>Fungi</taxon>
        <taxon>Dikarya</taxon>
        <taxon>Basidiomycota</taxon>
        <taxon>Agaricomycotina</taxon>
        <taxon>Agaricomycetes</taxon>
        <taxon>Agaricomycetidae</taxon>
        <taxon>Agaricales</taxon>
        <taxon>Agaricineae</taxon>
        <taxon>Strophariaceae</taxon>
        <taxon>Psilocybe</taxon>
    </lineage>
</organism>
<evidence type="ECO:0000313" key="3">
    <source>
        <dbReference type="Proteomes" id="UP000567179"/>
    </source>
</evidence>
<keyword evidence="3" id="KW-1185">Reference proteome</keyword>
<feature type="compositionally biased region" description="Basic residues" evidence="1">
    <location>
        <begin position="197"/>
        <end position="212"/>
    </location>
</feature>
<accession>A0A8H5BUT2</accession>